<comment type="caution">
    <text evidence="4">The sequence shown here is derived from an EMBL/GenBank/DDBJ whole genome shotgun (WGS) entry which is preliminary data.</text>
</comment>
<dbReference type="InterPro" id="IPR050145">
    <property type="entry name" value="Centrin_CML-like"/>
</dbReference>
<dbReference type="GO" id="GO:0005509">
    <property type="term" value="F:calcium ion binding"/>
    <property type="evidence" value="ECO:0007669"/>
    <property type="project" value="InterPro"/>
</dbReference>
<dbReference type="OrthoDB" id="26525at2759"/>
<feature type="domain" description="EF-hand" evidence="3">
    <location>
        <begin position="84"/>
        <end position="119"/>
    </location>
</feature>
<proteinExistence type="predicted"/>
<dbReference type="CDD" id="cd00051">
    <property type="entry name" value="EFh"/>
    <property type="match status" value="2"/>
</dbReference>
<sequence length="152" mass="16976">MATTLSNNAVAQLKASFDLFDKDGDNAITINELSQVLNELNQTLTKEELEEIMVLADADGNGKLDFKEFAALLKNNTPVVAKLVKEIEVHLAFQAIDTDKSGFISRDELREALKRMNMSCSEEQLGKLIKEADVDGDGQINLREFCQLYHKL</sequence>
<evidence type="ECO:0000313" key="4">
    <source>
        <dbReference type="EMBL" id="KAJ1965795.1"/>
    </source>
</evidence>
<keyword evidence="5" id="KW-1185">Reference proteome</keyword>
<dbReference type="AlphaFoldDB" id="A0A9W8E7V2"/>
<dbReference type="PROSITE" id="PS50222">
    <property type="entry name" value="EF_HAND_2"/>
    <property type="match status" value="4"/>
</dbReference>
<dbReference type="Gene3D" id="1.10.238.10">
    <property type="entry name" value="EF-hand"/>
    <property type="match status" value="2"/>
</dbReference>
<feature type="domain" description="EF-hand" evidence="3">
    <location>
        <begin position="44"/>
        <end position="79"/>
    </location>
</feature>
<evidence type="ECO:0000259" key="3">
    <source>
        <dbReference type="PROSITE" id="PS50222"/>
    </source>
</evidence>
<dbReference type="PANTHER" id="PTHR23050">
    <property type="entry name" value="CALCIUM BINDING PROTEIN"/>
    <property type="match status" value="1"/>
</dbReference>
<dbReference type="InterPro" id="IPR018247">
    <property type="entry name" value="EF_Hand_1_Ca_BS"/>
</dbReference>
<dbReference type="InterPro" id="IPR002048">
    <property type="entry name" value="EF_hand_dom"/>
</dbReference>
<dbReference type="Pfam" id="PF13499">
    <property type="entry name" value="EF-hand_7"/>
    <property type="match status" value="2"/>
</dbReference>
<dbReference type="PROSITE" id="PS00018">
    <property type="entry name" value="EF_HAND_1"/>
    <property type="match status" value="4"/>
</dbReference>
<dbReference type="SUPFAM" id="SSF47473">
    <property type="entry name" value="EF-hand"/>
    <property type="match status" value="1"/>
</dbReference>
<protein>
    <recommendedName>
        <fullName evidence="3">EF-hand domain-containing protein</fullName>
    </recommendedName>
</protein>
<dbReference type="SMART" id="SM00054">
    <property type="entry name" value="EFh"/>
    <property type="match status" value="4"/>
</dbReference>
<evidence type="ECO:0000313" key="5">
    <source>
        <dbReference type="Proteomes" id="UP001150925"/>
    </source>
</evidence>
<dbReference type="EMBL" id="JANBPY010000566">
    <property type="protein sequence ID" value="KAJ1965795.1"/>
    <property type="molecule type" value="Genomic_DNA"/>
</dbReference>
<feature type="domain" description="EF-hand" evidence="3">
    <location>
        <begin position="8"/>
        <end position="43"/>
    </location>
</feature>
<keyword evidence="2" id="KW-0106">Calcium</keyword>
<dbReference type="Proteomes" id="UP001150925">
    <property type="component" value="Unassembled WGS sequence"/>
</dbReference>
<evidence type="ECO:0000256" key="1">
    <source>
        <dbReference type="ARBA" id="ARBA00022737"/>
    </source>
</evidence>
<dbReference type="FunFam" id="1.10.238.10:FF:000001">
    <property type="entry name" value="Calmodulin 1"/>
    <property type="match status" value="1"/>
</dbReference>
<organism evidence="4 5">
    <name type="scientific">Dispira parvispora</name>
    <dbReference type="NCBI Taxonomy" id="1520584"/>
    <lineage>
        <taxon>Eukaryota</taxon>
        <taxon>Fungi</taxon>
        <taxon>Fungi incertae sedis</taxon>
        <taxon>Zoopagomycota</taxon>
        <taxon>Kickxellomycotina</taxon>
        <taxon>Dimargaritomycetes</taxon>
        <taxon>Dimargaritales</taxon>
        <taxon>Dimargaritaceae</taxon>
        <taxon>Dispira</taxon>
    </lineage>
</organism>
<name>A0A9W8E7V2_9FUNG</name>
<feature type="domain" description="EF-hand" evidence="3">
    <location>
        <begin position="120"/>
        <end position="152"/>
    </location>
</feature>
<gene>
    <name evidence="4" type="ORF">IWQ62_002576</name>
</gene>
<accession>A0A9W8E7V2</accession>
<evidence type="ECO:0000256" key="2">
    <source>
        <dbReference type="ARBA" id="ARBA00022837"/>
    </source>
</evidence>
<keyword evidence="1" id="KW-0677">Repeat</keyword>
<reference evidence="4" key="1">
    <citation type="submission" date="2022-07" db="EMBL/GenBank/DDBJ databases">
        <title>Phylogenomic reconstructions and comparative analyses of Kickxellomycotina fungi.</title>
        <authorList>
            <person name="Reynolds N.K."/>
            <person name="Stajich J.E."/>
            <person name="Barry K."/>
            <person name="Grigoriev I.V."/>
            <person name="Crous P."/>
            <person name="Smith M.E."/>
        </authorList>
    </citation>
    <scope>NUCLEOTIDE SEQUENCE</scope>
    <source>
        <strain evidence="4">RSA 1196</strain>
    </source>
</reference>
<dbReference type="InterPro" id="IPR011992">
    <property type="entry name" value="EF-hand-dom_pair"/>
</dbReference>